<sequence>MILLSKEEIEKLIDPNEMMDQIEEAYRLYGENQFFMPPRPVIEHDNKSLIYMPCYTDEVIGTKILTIFPENSKLGLPSIDGVILLNNAVTGAPEALLDGQSVTAWRTGAVGGVGIRHLSRKDCHTVGVIGAGVQGFHLALYACAARDIHTVYIYNHSDRDLTDFIARLEKAIDNPNTKVVWCKKTEELVKHSDIICTATPSAVPVLPNDKELLRGKCIIAIGSYTPEMREIPDAIWDLTDKVYIELPYACEEAGDLSQPIAEGRLKKEQAVLMSDFLKSDADEDQIAAGTTYFKSVGMALFDICVAQKLLAKSKEKQQ</sequence>
<dbReference type="RefSeq" id="WP_262580496.1">
    <property type="nucleotide sequence ID" value="NZ_JAOQJV010000001.1"/>
</dbReference>
<protein>
    <submittedName>
        <fullName evidence="1">Ornithine cyclodeaminase family protein</fullName>
    </submittedName>
</protein>
<accession>A0ABT2S257</accession>
<dbReference type="PANTHER" id="PTHR13812">
    <property type="entry name" value="KETIMINE REDUCTASE MU-CRYSTALLIN"/>
    <property type="match status" value="1"/>
</dbReference>
<dbReference type="Gene3D" id="3.40.50.720">
    <property type="entry name" value="NAD(P)-binding Rossmann-like Domain"/>
    <property type="match status" value="1"/>
</dbReference>
<dbReference type="Gene3D" id="3.30.1780.10">
    <property type="entry name" value="ornithine cyclodeaminase, domain 1"/>
    <property type="match status" value="1"/>
</dbReference>
<dbReference type="InterPro" id="IPR003462">
    <property type="entry name" value="ODC_Mu_crystall"/>
</dbReference>
<dbReference type="PIRSF" id="PIRSF001439">
    <property type="entry name" value="CryM"/>
    <property type="match status" value="1"/>
</dbReference>
<dbReference type="InterPro" id="IPR036291">
    <property type="entry name" value="NAD(P)-bd_dom_sf"/>
</dbReference>
<comment type="caution">
    <text evidence="1">The sequence shown here is derived from an EMBL/GenBank/DDBJ whole genome shotgun (WGS) entry which is preliminary data.</text>
</comment>
<gene>
    <name evidence="1" type="ORF">OCV65_00230</name>
</gene>
<organism evidence="1 2">
    <name type="scientific">Dorea ammoniilytica</name>
    <dbReference type="NCBI Taxonomy" id="2981788"/>
    <lineage>
        <taxon>Bacteria</taxon>
        <taxon>Bacillati</taxon>
        <taxon>Bacillota</taxon>
        <taxon>Clostridia</taxon>
        <taxon>Lachnospirales</taxon>
        <taxon>Lachnospiraceae</taxon>
        <taxon>Dorea</taxon>
    </lineage>
</organism>
<dbReference type="Proteomes" id="UP001207605">
    <property type="component" value="Unassembled WGS sequence"/>
</dbReference>
<dbReference type="SUPFAM" id="SSF51735">
    <property type="entry name" value="NAD(P)-binding Rossmann-fold domains"/>
    <property type="match status" value="1"/>
</dbReference>
<dbReference type="PANTHER" id="PTHR13812:SF19">
    <property type="entry name" value="KETIMINE REDUCTASE MU-CRYSTALLIN"/>
    <property type="match status" value="1"/>
</dbReference>
<evidence type="ECO:0000313" key="1">
    <source>
        <dbReference type="EMBL" id="MCU6698675.1"/>
    </source>
</evidence>
<name>A0ABT2S257_9FIRM</name>
<reference evidence="1 2" key="1">
    <citation type="journal article" date="2021" name="ISME Commun">
        <title>Automated analysis of genomic sequences facilitates high-throughput and comprehensive description of bacteria.</title>
        <authorList>
            <person name="Hitch T.C.A."/>
        </authorList>
    </citation>
    <scope>NUCLEOTIDE SEQUENCE [LARGE SCALE GENOMIC DNA]</scope>
    <source>
        <strain evidence="1 2">Sanger_02</strain>
    </source>
</reference>
<proteinExistence type="predicted"/>
<evidence type="ECO:0000313" key="2">
    <source>
        <dbReference type="Proteomes" id="UP001207605"/>
    </source>
</evidence>
<dbReference type="InterPro" id="IPR023401">
    <property type="entry name" value="ODC_N"/>
</dbReference>
<keyword evidence="2" id="KW-1185">Reference proteome</keyword>
<dbReference type="EMBL" id="JAOQJV010000001">
    <property type="protein sequence ID" value="MCU6698675.1"/>
    <property type="molecule type" value="Genomic_DNA"/>
</dbReference>
<dbReference type="Pfam" id="PF02423">
    <property type="entry name" value="OCD_Mu_crystall"/>
    <property type="match status" value="1"/>
</dbReference>